<evidence type="ECO:0000313" key="3">
    <source>
        <dbReference type="EMBL" id="ORO79791.1"/>
    </source>
</evidence>
<dbReference type="CDD" id="cd00093">
    <property type="entry name" value="HTH_XRE"/>
    <property type="match status" value="1"/>
</dbReference>
<dbReference type="SMART" id="SM00530">
    <property type="entry name" value="HTH_XRE"/>
    <property type="match status" value="1"/>
</dbReference>
<dbReference type="EMBL" id="NCUX01000028">
    <property type="protein sequence ID" value="ORO79791.1"/>
    <property type="molecule type" value="Genomic_DNA"/>
</dbReference>
<dbReference type="GO" id="GO:0003677">
    <property type="term" value="F:DNA binding"/>
    <property type="evidence" value="ECO:0007669"/>
    <property type="project" value="UniProtKB-KW"/>
</dbReference>
<dbReference type="PANTHER" id="PTHR46558">
    <property type="entry name" value="TRACRIPTIONAL REGULATORY PROTEIN-RELATED-RELATED"/>
    <property type="match status" value="1"/>
</dbReference>
<dbReference type="Gene3D" id="1.10.260.40">
    <property type="entry name" value="lambda repressor-like DNA-binding domains"/>
    <property type="match status" value="1"/>
</dbReference>
<reference evidence="3 4" key="1">
    <citation type="journal article" date="2016" name="Eur. J. Clin. Microbiol. Infect. Dis.">
        <title>Whole genome sequencing as a tool for phylogenetic analysis of clinical strains of Mitis group streptococci.</title>
        <authorList>
            <person name="Rasmussen L.H."/>
            <person name="Dargis R."/>
            <person name="Hojholt K."/>
            <person name="Christensen J.J."/>
            <person name="Skovgaard O."/>
            <person name="Justesen U.S."/>
            <person name="Rosenvinge F.S."/>
            <person name="Moser C."/>
            <person name="Lukjancenko O."/>
            <person name="Rasmussen S."/>
            <person name="Nielsen X.C."/>
        </authorList>
    </citation>
    <scope>NUCLEOTIDE SEQUENCE [LARGE SCALE GENOMIC DNA]</scope>
    <source>
        <strain evidence="3 4">RH_9883_08</strain>
    </source>
</reference>
<keyword evidence="1" id="KW-0238">DNA-binding</keyword>
<evidence type="ECO:0000313" key="4">
    <source>
        <dbReference type="Proteomes" id="UP000193780"/>
    </source>
</evidence>
<dbReference type="AlphaFoldDB" id="A0A1X1J328"/>
<dbReference type="InterPro" id="IPR001387">
    <property type="entry name" value="Cro/C1-type_HTH"/>
</dbReference>
<dbReference type="InterPro" id="IPR010982">
    <property type="entry name" value="Lambda_DNA-bd_dom_sf"/>
</dbReference>
<dbReference type="Pfam" id="PF01381">
    <property type="entry name" value="HTH_3"/>
    <property type="match status" value="1"/>
</dbReference>
<evidence type="ECO:0000256" key="1">
    <source>
        <dbReference type="ARBA" id="ARBA00023125"/>
    </source>
</evidence>
<name>A0A1X1J328_STROR</name>
<proteinExistence type="predicted"/>
<dbReference type="PANTHER" id="PTHR46558:SF11">
    <property type="entry name" value="HTH-TYPE TRANSCRIPTIONAL REGULATOR XRE"/>
    <property type="match status" value="1"/>
</dbReference>
<comment type="caution">
    <text evidence="3">The sequence shown here is derived from an EMBL/GenBank/DDBJ whole genome shotgun (WGS) entry which is preliminary data.</text>
</comment>
<dbReference type="Proteomes" id="UP000193780">
    <property type="component" value="Unassembled WGS sequence"/>
</dbReference>
<organism evidence="3 4">
    <name type="scientific">Streptococcus oralis subsp. dentisani</name>
    <dbReference type="NCBI Taxonomy" id="1458253"/>
    <lineage>
        <taxon>Bacteria</taxon>
        <taxon>Bacillati</taxon>
        <taxon>Bacillota</taxon>
        <taxon>Bacilli</taxon>
        <taxon>Lactobacillales</taxon>
        <taxon>Streptococcaceae</taxon>
        <taxon>Streptococcus</taxon>
    </lineage>
</organism>
<dbReference type="PROSITE" id="PS50943">
    <property type="entry name" value="HTH_CROC1"/>
    <property type="match status" value="1"/>
</dbReference>
<dbReference type="SUPFAM" id="SSF47413">
    <property type="entry name" value="lambda repressor-like DNA-binding domains"/>
    <property type="match status" value="1"/>
</dbReference>
<gene>
    <name evidence="3" type="ORF">B7708_02390</name>
</gene>
<dbReference type="RefSeq" id="WP_084973482.1">
    <property type="nucleotide sequence ID" value="NZ_NCUX01000028.1"/>
</dbReference>
<protein>
    <recommendedName>
        <fullName evidence="2">HTH cro/C1-type domain-containing protein</fullName>
    </recommendedName>
</protein>
<accession>A0A1X1J328</accession>
<sequence>MSTIKNRLKALRNAKGLTQNDLALELNSRLNSNEKTISKMTVSNWENNKHAIKQDKAELLAEFFNVSVPYLLGYEEEPLLEDIAQELSSYITKDEWEIIHSDPAQEEYYMSVAWDRMLEATRAPLNNVSDPILSTNVYKDIETETDLETLDSLISDTLLAKRILDSLQNRVLSSDIKNSQEYSQEIEKVISWLNDFSDALGSQKLQLIIKDNNP</sequence>
<feature type="domain" description="HTH cro/C1-type" evidence="2">
    <location>
        <begin position="8"/>
        <end position="71"/>
    </location>
</feature>
<evidence type="ECO:0000259" key="2">
    <source>
        <dbReference type="PROSITE" id="PS50943"/>
    </source>
</evidence>